<feature type="non-terminal residue" evidence="1">
    <location>
        <position position="1"/>
    </location>
</feature>
<sequence>GKVVHSQVQLIITNPTGSDEDVGYYVMGWGDQKGGS</sequence>
<comment type="caution">
    <text evidence="1">The sequence shown here is derived from an EMBL/GenBank/DDBJ whole genome shotgun (WGS) entry which is preliminary data.</text>
</comment>
<reference evidence="1" key="1">
    <citation type="journal article" date="2014" name="Front. Microbiol.">
        <title>High frequency of phylogenetically diverse reductive dehalogenase-homologous genes in deep subseafloor sedimentary metagenomes.</title>
        <authorList>
            <person name="Kawai M."/>
            <person name="Futagami T."/>
            <person name="Toyoda A."/>
            <person name="Takaki Y."/>
            <person name="Nishi S."/>
            <person name="Hori S."/>
            <person name="Arai W."/>
            <person name="Tsubouchi T."/>
            <person name="Morono Y."/>
            <person name="Uchiyama I."/>
            <person name="Ito T."/>
            <person name="Fujiyama A."/>
            <person name="Inagaki F."/>
            <person name="Takami H."/>
        </authorList>
    </citation>
    <scope>NUCLEOTIDE SEQUENCE</scope>
    <source>
        <strain evidence="1">Expedition CK06-06</strain>
    </source>
</reference>
<organism evidence="1">
    <name type="scientific">marine sediment metagenome</name>
    <dbReference type="NCBI Taxonomy" id="412755"/>
    <lineage>
        <taxon>unclassified sequences</taxon>
        <taxon>metagenomes</taxon>
        <taxon>ecological metagenomes</taxon>
    </lineage>
</organism>
<protein>
    <submittedName>
        <fullName evidence="1">Uncharacterized protein</fullName>
    </submittedName>
</protein>
<accession>X1U5W0</accession>
<proteinExistence type="predicted"/>
<evidence type="ECO:0000313" key="1">
    <source>
        <dbReference type="EMBL" id="GAI95225.1"/>
    </source>
</evidence>
<gene>
    <name evidence="1" type="ORF">S12H4_29154</name>
</gene>
<name>X1U5W0_9ZZZZ</name>
<dbReference type="EMBL" id="BARW01016794">
    <property type="protein sequence ID" value="GAI95225.1"/>
    <property type="molecule type" value="Genomic_DNA"/>
</dbReference>
<dbReference type="AlphaFoldDB" id="X1U5W0"/>